<evidence type="ECO:0000313" key="2">
    <source>
        <dbReference type="EMBL" id="EUA85654.1"/>
    </source>
</evidence>
<name>A0ABN0QLY4_MYCUL</name>
<evidence type="ECO:0000256" key="1">
    <source>
        <dbReference type="SAM" id="MobiDB-lite"/>
    </source>
</evidence>
<reference evidence="2 3" key="1">
    <citation type="submission" date="2014-01" db="EMBL/GenBank/DDBJ databases">
        <authorList>
            <person name="Dobos K."/>
            <person name="Lenaerts A."/>
            <person name="Ordway D."/>
            <person name="DeGroote M.A."/>
            <person name="Parker T."/>
            <person name="Sizemore C."/>
            <person name="Tallon L.J."/>
            <person name="Sadzewicz L.K."/>
            <person name="Sengamalay N."/>
            <person name="Fraser C.M."/>
            <person name="Hine E."/>
            <person name="Shefchek K.A."/>
            <person name="Das S.P."/>
            <person name="Tettelin H."/>
        </authorList>
    </citation>
    <scope>NUCLEOTIDE SEQUENCE [LARGE SCALE GENOMIC DNA]</scope>
    <source>
        <strain evidence="2 3">Harvey</strain>
    </source>
</reference>
<organism evidence="2 3">
    <name type="scientific">Mycobacterium ulcerans str. Harvey</name>
    <dbReference type="NCBI Taxonomy" id="1299332"/>
    <lineage>
        <taxon>Bacteria</taxon>
        <taxon>Bacillati</taxon>
        <taxon>Actinomycetota</taxon>
        <taxon>Actinomycetes</taxon>
        <taxon>Mycobacteriales</taxon>
        <taxon>Mycobacteriaceae</taxon>
        <taxon>Mycobacterium</taxon>
        <taxon>Mycobacterium ulcerans group</taxon>
    </lineage>
</organism>
<accession>A0ABN0QLY4</accession>
<feature type="compositionally biased region" description="Polar residues" evidence="1">
    <location>
        <begin position="30"/>
        <end position="57"/>
    </location>
</feature>
<dbReference type="Proteomes" id="UP000020681">
    <property type="component" value="Unassembled WGS sequence"/>
</dbReference>
<sequence length="57" mass="5984">MDGVGAAGGCRPTPDESQGEAIAFHPDGNSYVTVSEGQTRTCTTSMRHPRSSIQMTV</sequence>
<dbReference type="EMBL" id="JAOL01000189">
    <property type="protein sequence ID" value="EUA85654.1"/>
    <property type="molecule type" value="Genomic_DNA"/>
</dbReference>
<feature type="region of interest" description="Disordered" evidence="1">
    <location>
        <begin position="1"/>
        <end position="57"/>
    </location>
</feature>
<comment type="caution">
    <text evidence="2">The sequence shown here is derived from an EMBL/GenBank/DDBJ whole genome shotgun (WGS) entry which is preliminary data.</text>
</comment>
<evidence type="ECO:0000313" key="3">
    <source>
        <dbReference type="Proteomes" id="UP000020681"/>
    </source>
</evidence>
<keyword evidence="3" id="KW-1185">Reference proteome</keyword>
<proteinExistence type="predicted"/>
<gene>
    <name evidence="2" type="ORF">I551_7936</name>
</gene>
<protein>
    <submittedName>
        <fullName evidence="2">PE-PGRS family domain protein</fullName>
    </submittedName>
</protein>